<dbReference type="InterPro" id="IPR002933">
    <property type="entry name" value="Peptidase_M20"/>
</dbReference>
<reference evidence="7 8" key="1">
    <citation type="journal article" date="2024" name="Chem. Sci.">
        <title>Discovery of megapolipeptins by genome mining of a Burkholderiales bacteria collection.</title>
        <authorList>
            <person name="Paulo B.S."/>
            <person name="Recchia M.J.J."/>
            <person name="Lee S."/>
            <person name="Fergusson C.H."/>
            <person name="Romanowski S.B."/>
            <person name="Hernandez A."/>
            <person name="Krull N."/>
            <person name="Liu D.Y."/>
            <person name="Cavanagh H."/>
            <person name="Bos A."/>
            <person name="Gray C.A."/>
            <person name="Murphy B.T."/>
            <person name="Linington R.G."/>
            <person name="Eustaquio A.S."/>
        </authorList>
    </citation>
    <scope>NUCLEOTIDE SEQUENCE [LARGE SCALE GENOMIC DNA]</scope>
    <source>
        <strain evidence="7 8">RL21-008-BIB-A</strain>
    </source>
</reference>
<dbReference type="RefSeq" id="WP_408159897.1">
    <property type="nucleotide sequence ID" value="NZ_JAQQFM010000009.1"/>
</dbReference>
<dbReference type="Gene3D" id="3.40.630.10">
    <property type="entry name" value="Zn peptidases"/>
    <property type="match status" value="1"/>
</dbReference>
<protein>
    <submittedName>
        <fullName evidence="7">M20 family metallo-hydrolase</fullName>
    </submittedName>
</protein>
<dbReference type="EMBL" id="JAQQFM010000009">
    <property type="protein sequence ID" value="MFL9926680.1"/>
    <property type="molecule type" value="Genomic_DNA"/>
</dbReference>
<dbReference type="Gene3D" id="3.30.70.360">
    <property type="match status" value="1"/>
</dbReference>
<dbReference type="PIRSF" id="PIRSF001235">
    <property type="entry name" value="Amidase_carbamoylase"/>
    <property type="match status" value="1"/>
</dbReference>
<comment type="caution">
    <text evidence="7">The sequence shown here is derived from an EMBL/GenBank/DDBJ whole genome shotgun (WGS) entry which is preliminary data.</text>
</comment>
<evidence type="ECO:0000256" key="3">
    <source>
        <dbReference type="ARBA" id="ARBA00011738"/>
    </source>
</evidence>
<dbReference type="InterPro" id="IPR010158">
    <property type="entry name" value="Amidase_Cbmase"/>
</dbReference>
<evidence type="ECO:0000313" key="7">
    <source>
        <dbReference type="EMBL" id="MFL9926680.1"/>
    </source>
</evidence>
<keyword evidence="5" id="KW-0378">Hydrolase</keyword>
<keyword evidence="8" id="KW-1185">Reference proteome</keyword>
<proteinExistence type="inferred from homology"/>
<name>A0ABW9AE48_9BURK</name>
<evidence type="ECO:0000256" key="4">
    <source>
        <dbReference type="ARBA" id="ARBA00022723"/>
    </source>
</evidence>
<organism evidence="7 8">
    <name type="scientific">Herbaspirillum lusitanum</name>
    <dbReference type="NCBI Taxonomy" id="213312"/>
    <lineage>
        <taxon>Bacteria</taxon>
        <taxon>Pseudomonadati</taxon>
        <taxon>Pseudomonadota</taxon>
        <taxon>Betaproteobacteria</taxon>
        <taxon>Burkholderiales</taxon>
        <taxon>Oxalobacteraceae</taxon>
        <taxon>Herbaspirillum</taxon>
    </lineage>
</organism>
<dbReference type="PANTHER" id="PTHR32494">
    <property type="entry name" value="ALLANTOATE DEIMINASE-RELATED"/>
    <property type="match status" value="1"/>
</dbReference>
<sequence length="407" mass="43531">MHEMLAIDTERVIASLKHLARFGAQGQGVNRPVLSDADVESRRWLAGEMESAGLTVVVDAVGNVIGKSKAPRALLLGSHTDSVPTGGWLDGALGVIYAIETARAFNLQFPDAPIGCDVVAFSDEEGRYLSCLGSKWFCGELSLPDLARLSYAGIDFAGAAQLAGYDSEVGAQFDARRCIGYFEAHIEQGPRLDNAELDLGIVTGIAGMRRHRIVFKGQADHAGTTPMSVRKDAGMAAFEFAVQLRDSFVELGAPEAVWNFGAVEFRPGVANVVPKEALLTLETRDLRLEVLDEMQKRVADLIESNDGRAGVSITLERVGDLPSAIMDARLLQHVASSAAQLTDKTMHLHSGAIHDAMVLARHVPSAMLFVPSIGGRSHVYLENTADKHLRMGAEVFAGAALSMISGG</sequence>
<dbReference type="SUPFAM" id="SSF55031">
    <property type="entry name" value="Bacterial exopeptidase dimerisation domain"/>
    <property type="match status" value="1"/>
</dbReference>
<dbReference type="SUPFAM" id="SSF53187">
    <property type="entry name" value="Zn-dependent exopeptidases"/>
    <property type="match status" value="1"/>
</dbReference>
<dbReference type="Proteomes" id="UP001629246">
    <property type="component" value="Unassembled WGS sequence"/>
</dbReference>
<dbReference type="PANTHER" id="PTHR32494:SF19">
    <property type="entry name" value="ALLANTOATE DEIMINASE-RELATED"/>
    <property type="match status" value="1"/>
</dbReference>
<evidence type="ECO:0000256" key="5">
    <source>
        <dbReference type="ARBA" id="ARBA00022801"/>
    </source>
</evidence>
<keyword evidence="4" id="KW-0479">Metal-binding</keyword>
<accession>A0ABW9AE48</accession>
<dbReference type="Pfam" id="PF01546">
    <property type="entry name" value="Peptidase_M20"/>
    <property type="match status" value="1"/>
</dbReference>
<evidence type="ECO:0000256" key="2">
    <source>
        <dbReference type="ARBA" id="ARBA00006153"/>
    </source>
</evidence>
<comment type="cofactor">
    <cofactor evidence="1">
        <name>Mn(2+)</name>
        <dbReference type="ChEBI" id="CHEBI:29035"/>
    </cofactor>
</comment>
<evidence type="ECO:0000256" key="1">
    <source>
        <dbReference type="ARBA" id="ARBA00001936"/>
    </source>
</evidence>
<dbReference type="InterPro" id="IPR036264">
    <property type="entry name" value="Bact_exopeptidase_dim_dom"/>
</dbReference>
<dbReference type="CDD" id="cd03884">
    <property type="entry name" value="M20_bAS"/>
    <property type="match status" value="1"/>
</dbReference>
<keyword evidence="6" id="KW-0464">Manganese</keyword>
<comment type="similarity">
    <text evidence="2">Belongs to the peptidase M20 family.</text>
</comment>
<dbReference type="NCBIfam" id="TIGR01879">
    <property type="entry name" value="hydantase"/>
    <property type="match status" value="1"/>
</dbReference>
<evidence type="ECO:0000313" key="8">
    <source>
        <dbReference type="Proteomes" id="UP001629246"/>
    </source>
</evidence>
<evidence type="ECO:0000256" key="6">
    <source>
        <dbReference type="ARBA" id="ARBA00023211"/>
    </source>
</evidence>
<gene>
    <name evidence="7" type="ORF">PQR62_20565</name>
</gene>
<comment type="subunit">
    <text evidence="3">Homodimer.</text>
</comment>